<dbReference type="RefSeq" id="XP_041551670.1">
    <property type="nucleotide sequence ID" value="XM_041698491.1"/>
</dbReference>
<evidence type="ECO:0000313" key="6">
    <source>
        <dbReference type="EMBL" id="BCS19476.1"/>
    </source>
</evidence>
<dbReference type="Proteomes" id="UP000654913">
    <property type="component" value="Chromosome 1"/>
</dbReference>
<evidence type="ECO:0000259" key="5">
    <source>
        <dbReference type="PROSITE" id="PS50865"/>
    </source>
</evidence>
<dbReference type="InterPro" id="IPR027796">
    <property type="entry name" value="OTT_1508_deam-like"/>
</dbReference>
<proteinExistence type="predicted"/>
<protein>
    <recommendedName>
        <fullName evidence="5">MYND-type domain-containing protein</fullName>
    </recommendedName>
</protein>
<dbReference type="PROSITE" id="PS50865">
    <property type="entry name" value="ZF_MYND_2"/>
    <property type="match status" value="1"/>
</dbReference>
<dbReference type="AlphaFoldDB" id="A0A7R7XE22"/>
<evidence type="ECO:0000256" key="2">
    <source>
        <dbReference type="ARBA" id="ARBA00022771"/>
    </source>
</evidence>
<reference evidence="6" key="2">
    <citation type="submission" date="2021-02" db="EMBL/GenBank/DDBJ databases">
        <title>Aspergillus puulaauensis MK2 genome sequence.</title>
        <authorList>
            <person name="Futagami T."/>
            <person name="Mori K."/>
            <person name="Kadooka C."/>
            <person name="Tanaka T."/>
        </authorList>
    </citation>
    <scope>NUCLEOTIDE SEQUENCE</scope>
    <source>
        <strain evidence="6">MK2</strain>
    </source>
</reference>
<evidence type="ECO:0000256" key="3">
    <source>
        <dbReference type="ARBA" id="ARBA00022833"/>
    </source>
</evidence>
<dbReference type="GeneID" id="64969481"/>
<evidence type="ECO:0000313" key="7">
    <source>
        <dbReference type="Proteomes" id="UP000654913"/>
    </source>
</evidence>
<keyword evidence="3" id="KW-0862">Zinc</keyword>
<dbReference type="EMBL" id="AP024443">
    <property type="protein sequence ID" value="BCS19476.1"/>
    <property type="molecule type" value="Genomic_DNA"/>
</dbReference>
<dbReference type="KEGG" id="apuu:APUU_12304S"/>
<dbReference type="Pfam" id="PF01753">
    <property type="entry name" value="zf-MYND"/>
    <property type="match status" value="1"/>
</dbReference>
<evidence type="ECO:0000256" key="1">
    <source>
        <dbReference type="ARBA" id="ARBA00022723"/>
    </source>
</evidence>
<name>A0A7R7XE22_9EURO</name>
<organism evidence="6 7">
    <name type="scientific">Aspergillus puulaauensis</name>
    <dbReference type="NCBI Taxonomy" id="1220207"/>
    <lineage>
        <taxon>Eukaryota</taxon>
        <taxon>Fungi</taxon>
        <taxon>Dikarya</taxon>
        <taxon>Ascomycota</taxon>
        <taxon>Pezizomycotina</taxon>
        <taxon>Eurotiomycetes</taxon>
        <taxon>Eurotiomycetidae</taxon>
        <taxon>Eurotiales</taxon>
        <taxon>Aspergillaceae</taxon>
        <taxon>Aspergillus</taxon>
    </lineage>
</organism>
<reference evidence="6" key="1">
    <citation type="submission" date="2021-01" db="EMBL/GenBank/DDBJ databases">
        <authorList>
            <consortium name="Aspergillus puulaauensis MK2 genome sequencing consortium"/>
            <person name="Kazuki M."/>
            <person name="Futagami T."/>
        </authorList>
    </citation>
    <scope>NUCLEOTIDE SEQUENCE</scope>
    <source>
        <strain evidence="6">MK2</strain>
    </source>
</reference>
<evidence type="ECO:0000256" key="4">
    <source>
        <dbReference type="PROSITE-ProRule" id="PRU00134"/>
    </source>
</evidence>
<dbReference type="OrthoDB" id="432970at2759"/>
<dbReference type="GO" id="GO:0008270">
    <property type="term" value="F:zinc ion binding"/>
    <property type="evidence" value="ECO:0007669"/>
    <property type="project" value="UniProtKB-KW"/>
</dbReference>
<sequence length="882" mass="99934">MDGARTRPTLQNEEDIAHVVWAAHIISYLTNKGNNAELADEADDDTDNDEITDHETDCETEKAVILSGSRESVRRKFLDCIAQLFSHCKGRGGVTGAALREMEDGVEVDIARNDGFSSDLEALGYCRIVEQYLAGSFEETKSPADSGTDFEQTAVGYMSERVDEWIKDLQRVIRKTKKARLCIDQQHGEETAAQDWARTMEQALQFDAEKTDSETRFSIVKHAYRCVNITEVQDLLSHMFGQDGQKLWDRLNFIARPLTDARLLRSIAVQEPQFRNCRVSLVPPKPKTALDERYVVGISEASERLGLGSVPASRLYSSNQSFKEACAEPFGLHAEMQLVLHYDEQRVPQPTLDYFGCSKKSCLLCETFLAALPNPIDTRGRHGVCYPAWGVPVSDSAGIQDTIKELGKSLVARIRELLNVKHLGDNVKQSEIVSGFSALTLEEWRQKELTVRQYKDSQTQQQRDMQIKQGIAPTTRSKHQPLQNFEPEDCCVMCNTSPGRPCARCRSTYYCSEECEKSDAASHGRLCEQFASQTDRPSPQHKRAIFFPADSEEPSLVWVPCTRKYETEERMSWTQLNPHPYLGTDEPAKESLRIEHNPVRSRNLGSGFAGAAIRKEGYCVSLVYRELYLKDGSKTNRSIQACIAASGPLTTPHEYRGPMIALRETHPEDYEDITLADFRHIMDYLVSYRDTKVRETVPDLRHRAPSTMRGVRICCYGELKVHGSHPFVAVDVTRSNQIALGDGSISPISVCLGMPLRLWKEPDHEFHEDPPGWAGHMNADSNQNVAFLMLETDPFHEWWGWAPMYWNRRIGNVCAVREDGEDLSMDDVAMMCYFVRRKLQPMFEEVLESDTSVESRRGALDFVTRDNMVAYWSAEGGIRKWD</sequence>
<keyword evidence="7" id="KW-1185">Reference proteome</keyword>
<dbReference type="Pfam" id="PF14441">
    <property type="entry name" value="OTT_1508_deam"/>
    <property type="match status" value="1"/>
</dbReference>
<dbReference type="Gene3D" id="6.10.140.2220">
    <property type="match status" value="1"/>
</dbReference>
<accession>A0A7R7XE22</accession>
<dbReference type="SUPFAM" id="SSF144232">
    <property type="entry name" value="HIT/MYND zinc finger-like"/>
    <property type="match status" value="1"/>
</dbReference>
<dbReference type="InterPro" id="IPR002893">
    <property type="entry name" value="Znf_MYND"/>
</dbReference>
<keyword evidence="1" id="KW-0479">Metal-binding</keyword>
<keyword evidence="2 4" id="KW-0863">Zinc-finger</keyword>
<gene>
    <name evidence="6" type="ORF">APUU_12304S</name>
</gene>
<feature type="domain" description="MYND-type" evidence="5">
    <location>
        <begin position="491"/>
        <end position="527"/>
    </location>
</feature>